<dbReference type="Proteomes" id="UP001252875">
    <property type="component" value="Unassembled WGS sequence"/>
</dbReference>
<dbReference type="InterPro" id="IPR040819">
    <property type="entry name" value="Rol_Rep_N"/>
</dbReference>
<gene>
    <name evidence="3" type="ORF">P7D85_14320</name>
</gene>
<name>A0ABU3F1E5_9ENTE</name>
<evidence type="ECO:0000259" key="2">
    <source>
        <dbReference type="Pfam" id="PF18106"/>
    </source>
</evidence>
<dbReference type="GO" id="GO:0003743">
    <property type="term" value="F:translation initiation factor activity"/>
    <property type="evidence" value="ECO:0007669"/>
    <property type="project" value="UniProtKB-KW"/>
</dbReference>
<evidence type="ECO:0000313" key="3">
    <source>
        <dbReference type="EMBL" id="MDT2600958.1"/>
    </source>
</evidence>
<feature type="domain" description="Replication initiation protein-like C-terminal" evidence="1">
    <location>
        <begin position="102"/>
        <end position="241"/>
    </location>
</feature>
<dbReference type="Pfam" id="PF18106">
    <property type="entry name" value="Rol_Rep_N"/>
    <property type="match status" value="1"/>
</dbReference>
<comment type="caution">
    <text evidence="3">The sequence shown here is derived from an EMBL/GenBank/DDBJ whole genome shotgun (WGS) entry which is preliminary data.</text>
</comment>
<protein>
    <submittedName>
        <fullName evidence="3">Replication initiation factor domain-containing protein</fullName>
    </submittedName>
</protein>
<accession>A0ABU3F1E5</accession>
<dbReference type="RefSeq" id="WP_311822953.1">
    <property type="nucleotide sequence ID" value="NZ_JARPYF010000008.1"/>
</dbReference>
<keyword evidence="4" id="KW-1185">Reference proteome</keyword>
<evidence type="ECO:0000313" key="4">
    <source>
        <dbReference type="Proteomes" id="UP001252875"/>
    </source>
</evidence>
<organism evidence="3 4">
    <name type="scientific">Enterococcus hulanensis</name>
    <dbReference type="NCBI Taxonomy" id="2559929"/>
    <lineage>
        <taxon>Bacteria</taxon>
        <taxon>Bacillati</taxon>
        <taxon>Bacillota</taxon>
        <taxon>Bacilli</taxon>
        <taxon>Lactobacillales</taxon>
        <taxon>Enterococcaceae</taxon>
        <taxon>Enterococcus</taxon>
    </lineage>
</organism>
<dbReference type="InterPro" id="IPR003491">
    <property type="entry name" value="REP-like_C"/>
</dbReference>
<reference evidence="3 4" key="1">
    <citation type="submission" date="2023-03" db="EMBL/GenBank/DDBJ databases">
        <authorList>
            <person name="Shen W."/>
            <person name="Cai J."/>
        </authorList>
    </citation>
    <scope>NUCLEOTIDE SEQUENCE [LARGE SCALE GENOMIC DNA]</scope>
    <source>
        <strain evidence="3 4">D6-4</strain>
    </source>
</reference>
<dbReference type="EMBL" id="JARPYI010000008">
    <property type="protein sequence ID" value="MDT2600958.1"/>
    <property type="molecule type" value="Genomic_DNA"/>
</dbReference>
<evidence type="ECO:0000259" key="1">
    <source>
        <dbReference type="Pfam" id="PF02486"/>
    </source>
</evidence>
<keyword evidence="3" id="KW-0396">Initiation factor</keyword>
<keyword evidence="3" id="KW-0648">Protein biosynthesis</keyword>
<dbReference type="Pfam" id="PF02486">
    <property type="entry name" value="Rep_trans"/>
    <property type="match status" value="1"/>
</dbReference>
<feature type="domain" description="Rolling Circle replication initiation protein N-terminal" evidence="2">
    <location>
        <begin position="2"/>
        <end position="87"/>
    </location>
</feature>
<sequence>MLIDYVLISFIQTEVTSISEYFFSYLPNDWEILDSHVRGFQKMYTNRKIFVHYDNKGVKDTVLMEIRSNGCRFLEQETEHSWLFFFQQLSEIADTVSLEHFNVKRIDIAVDSFSKETLTPTRALDYLKRKLVTSRFQTSRLINEFRIKTTDVIGESLYFGKRTSDLSVLIYDKRLETKGETEWFRTEIRFRNSRAVKLLSALLNQPENFGAFVAEVLEKNIQFRSSYHMRSELRRQPLAKWYHIRRI</sequence>
<proteinExistence type="predicted"/>